<keyword evidence="11 15" id="KW-0378">Hydrolase</keyword>
<feature type="region of interest" description="Phosphoribosyl-ATP pyrophosphohydrolase" evidence="15">
    <location>
        <begin position="117"/>
        <end position="212"/>
    </location>
</feature>
<organism evidence="17 18">
    <name type="scientific">Herpetosiphon geysericola</name>
    <dbReference type="NCBI Taxonomy" id="70996"/>
    <lineage>
        <taxon>Bacteria</taxon>
        <taxon>Bacillati</taxon>
        <taxon>Chloroflexota</taxon>
        <taxon>Chloroflexia</taxon>
        <taxon>Herpetosiphonales</taxon>
        <taxon>Herpetosiphonaceae</taxon>
        <taxon>Herpetosiphon</taxon>
    </lineage>
</organism>
<comment type="catalytic activity">
    <reaction evidence="1 15">
        <text>1-(5-phospho-beta-D-ribosyl)-5'-AMP + H2O = 1-(5-phospho-beta-D-ribosyl)-5-[(5-phospho-beta-D-ribosylamino)methylideneamino]imidazole-4-carboxamide</text>
        <dbReference type="Rhea" id="RHEA:20049"/>
        <dbReference type="ChEBI" id="CHEBI:15377"/>
        <dbReference type="ChEBI" id="CHEBI:58435"/>
        <dbReference type="ChEBI" id="CHEBI:59457"/>
        <dbReference type="EC" id="3.5.4.19"/>
    </reaction>
</comment>
<evidence type="ECO:0000256" key="1">
    <source>
        <dbReference type="ARBA" id="ARBA00000024"/>
    </source>
</evidence>
<comment type="subcellular location">
    <subcellularLocation>
        <location evidence="3 15">Cytoplasm</location>
    </subcellularLocation>
</comment>
<dbReference type="Gene3D" id="1.10.287.1080">
    <property type="entry name" value="MazG-like"/>
    <property type="match status" value="1"/>
</dbReference>
<proteinExistence type="inferred from homology"/>
<keyword evidence="9 15" id="KW-0028">Amino-acid biosynthesis</keyword>
<dbReference type="InterPro" id="IPR021130">
    <property type="entry name" value="PRib-ATP_PPHydrolase-like"/>
</dbReference>
<dbReference type="EC" id="3.6.1.31" evidence="15"/>
<dbReference type="NCBIfam" id="NF000768">
    <property type="entry name" value="PRK00051.1"/>
    <property type="match status" value="1"/>
</dbReference>
<comment type="similarity">
    <text evidence="6 15">In the C-terminal section; belongs to the PRA-PH family.</text>
</comment>
<evidence type="ECO:0000256" key="7">
    <source>
        <dbReference type="ARBA" id="ARBA00008299"/>
    </source>
</evidence>
<dbReference type="NCBIfam" id="TIGR03188">
    <property type="entry name" value="histidine_hisI"/>
    <property type="match status" value="1"/>
</dbReference>
<dbReference type="Gene3D" id="3.10.20.810">
    <property type="entry name" value="Phosphoribosyl-AMP cyclohydrolase"/>
    <property type="match status" value="1"/>
</dbReference>
<dbReference type="HAMAP" id="MF_01020">
    <property type="entry name" value="HisE"/>
    <property type="match status" value="1"/>
</dbReference>
<dbReference type="FunFam" id="3.10.20.810:FF:000001">
    <property type="entry name" value="Histidine biosynthesis bifunctional protein HisIE"/>
    <property type="match status" value="1"/>
</dbReference>
<feature type="region of interest" description="Phosphoribosyl-AMP cyclohydrolase" evidence="15">
    <location>
        <begin position="1"/>
        <end position="116"/>
    </location>
</feature>
<evidence type="ECO:0000256" key="11">
    <source>
        <dbReference type="ARBA" id="ARBA00022801"/>
    </source>
</evidence>
<dbReference type="Proteomes" id="UP000050277">
    <property type="component" value="Unassembled WGS sequence"/>
</dbReference>
<dbReference type="Pfam" id="PF01503">
    <property type="entry name" value="PRA-PH"/>
    <property type="match status" value="1"/>
</dbReference>
<evidence type="ECO:0000256" key="4">
    <source>
        <dbReference type="ARBA" id="ARBA00005169"/>
    </source>
</evidence>
<dbReference type="EC" id="3.5.4.19" evidence="15"/>
<evidence type="ECO:0000256" key="10">
    <source>
        <dbReference type="ARBA" id="ARBA00022741"/>
    </source>
</evidence>
<keyword evidence="14 15" id="KW-0511">Multifunctional enzyme</keyword>
<dbReference type="InterPro" id="IPR038019">
    <property type="entry name" value="PRib_AMP_CycHydrolase_sf"/>
</dbReference>
<dbReference type="UniPathway" id="UPA00031">
    <property type="reaction ID" value="UER00007"/>
</dbReference>
<dbReference type="PATRIC" id="fig|70996.4.peg.4460"/>
<dbReference type="Pfam" id="PF01502">
    <property type="entry name" value="PRA-CH"/>
    <property type="match status" value="1"/>
</dbReference>
<dbReference type="STRING" id="70996.SE18_09490"/>
<evidence type="ECO:0000256" key="12">
    <source>
        <dbReference type="ARBA" id="ARBA00022840"/>
    </source>
</evidence>
<dbReference type="EMBL" id="LGKP01000015">
    <property type="protein sequence ID" value="KPL88890.1"/>
    <property type="molecule type" value="Genomic_DNA"/>
</dbReference>
<dbReference type="GO" id="GO:0005524">
    <property type="term" value="F:ATP binding"/>
    <property type="evidence" value="ECO:0007669"/>
    <property type="project" value="UniProtKB-KW"/>
</dbReference>
<accession>A0A0N8GSC2</accession>
<dbReference type="SUPFAM" id="SSF141734">
    <property type="entry name" value="HisI-like"/>
    <property type="match status" value="1"/>
</dbReference>
<gene>
    <name evidence="15" type="primary">hisI</name>
    <name evidence="15" type="synonym">hisIE</name>
    <name evidence="17" type="ORF">SE18_09490</name>
</gene>
<reference evidence="17 18" key="1">
    <citation type="submission" date="2015-07" db="EMBL/GenBank/DDBJ databases">
        <title>Whole genome sequence of Herpetosiphon geysericola DSM 7119.</title>
        <authorList>
            <person name="Hemp J."/>
            <person name="Ward L.M."/>
            <person name="Pace L.A."/>
            <person name="Fischer W.W."/>
        </authorList>
    </citation>
    <scope>NUCLEOTIDE SEQUENCE [LARGE SCALE GENOMIC DNA]</scope>
    <source>
        <strain evidence="17 18">DSM 7119</strain>
    </source>
</reference>
<evidence type="ECO:0000313" key="17">
    <source>
        <dbReference type="EMBL" id="KPL88890.1"/>
    </source>
</evidence>
<dbReference type="PANTHER" id="PTHR42945">
    <property type="entry name" value="HISTIDINE BIOSYNTHESIS BIFUNCTIONAL PROTEIN"/>
    <property type="match status" value="1"/>
</dbReference>
<feature type="domain" description="Phosphoribosyl-AMP cyclohydrolase" evidence="16">
    <location>
        <begin position="26"/>
        <end position="99"/>
    </location>
</feature>
<sequence>MVELTYDSQGLIPAVVQHARSGEVLMVGYMNAEALAKTQTSGLVTFWSRSRQELWTKGETSGNVLKFIAARTDCDNDALLILAEPSGPTCHTGERSCFHTTLDGTKREGSAVPLAFVSQLFEFLREREQTRPIGSYTTYLLEKGVDKIGKKIGEESAEVIIAAKNGNPDELRNEASDLIYHLFVLLLNQGVSPEDVWFTLRERHGRQREEKQ</sequence>
<comment type="similarity">
    <text evidence="7 15">In the N-terminal section; belongs to the PRA-CH family.</text>
</comment>
<dbReference type="InterPro" id="IPR002496">
    <property type="entry name" value="PRib_AMP_CycHydrolase_dom"/>
</dbReference>
<keyword evidence="18" id="KW-1185">Reference proteome</keyword>
<dbReference type="SUPFAM" id="SSF101386">
    <property type="entry name" value="all-alpha NTP pyrophosphatases"/>
    <property type="match status" value="1"/>
</dbReference>
<evidence type="ECO:0000256" key="9">
    <source>
        <dbReference type="ARBA" id="ARBA00022605"/>
    </source>
</evidence>
<comment type="pathway">
    <text evidence="4 15">Amino-acid biosynthesis; L-histidine biosynthesis; L-histidine from 5-phospho-alpha-D-ribose 1-diphosphate: step 3/9.</text>
</comment>
<evidence type="ECO:0000256" key="5">
    <source>
        <dbReference type="ARBA" id="ARBA00005204"/>
    </source>
</evidence>
<keyword evidence="10 15" id="KW-0547">Nucleotide-binding</keyword>
<dbReference type="OrthoDB" id="9795769at2"/>
<dbReference type="GO" id="GO:0005737">
    <property type="term" value="C:cytoplasm"/>
    <property type="evidence" value="ECO:0007669"/>
    <property type="project" value="UniProtKB-SubCell"/>
</dbReference>
<dbReference type="RefSeq" id="WP_054534204.1">
    <property type="nucleotide sequence ID" value="NZ_LGKP01000015.1"/>
</dbReference>
<dbReference type="NCBIfam" id="NF002747">
    <property type="entry name" value="PRK02759.1"/>
    <property type="match status" value="1"/>
</dbReference>
<evidence type="ECO:0000256" key="2">
    <source>
        <dbReference type="ARBA" id="ARBA00001460"/>
    </source>
</evidence>
<comment type="caution">
    <text evidence="17">The sequence shown here is derived from an EMBL/GenBank/DDBJ whole genome shotgun (WGS) entry which is preliminary data.</text>
</comment>
<evidence type="ECO:0000256" key="13">
    <source>
        <dbReference type="ARBA" id="ARBA00023102"/>
    </source>
</evidence>
<dbReference type="HAMAP" id="MF_01019">
    <property type="entry name" value="HisIE"/>
    <property type="match status" value="1"/>
</dbReference>
<dbReference type="InterPro" id="IPR008179">
    <property type="entry name" value="HisE"/>
</dbReference>
<evidence type="ECO:0000256" key="6">
    <source>
        <dbReference type="ARBA" id="ARBA00007731"/>
    </source>
</evidence>
<keyword evidence="8 15" id="KW-0963">Cytoplasm</keyword>
<evidence type="ECO:0000313" key="18">
    <source>
        <dbReference type="Proteomes" id="UP000050277"/>
    </source>
</evidence>
<protein>
    <recommendedName>
        <fullName evidence="15">Histidine biosynthesis bifunctional protein HisIE</fullName>
    </recommendedName>
    <domain>
        <recommendedName>
            <fullName evidence="15">Phosphoribosyl-AMP cyclohydrolase</fullName>
            <shortName evidence="15">PRA-CH</shortName>
            <ecNumber evidence="15">3.5.4.19</ecNumber>
        </recommendedName>
    </domain>
    <domain>
        <recommendedName>
            <fullName evidence="15">Phosphoribosyl-ATP pyrophosphatase</fullName>
            <shortName evidence="15">PRA-PH</shortName>
            <ecNumber evidence="15">3.6.1.31</ecNumber>
        </recommendedName>
    </domain>
</protein>
<comment type="pathway">
    <text evidence="5 15">Amino-acid biosynthesis; L-histidine biosynthesis; L-histidine from 5-phospho-alpha-D-ribose 1-diphosphate: step 2/9.</text>
</comment>
<evidence type="ECO:0000256" key="15">
    <source>
        <dbReference type="HAMAP-Rule" id="MF_01019"/>
    </source>
</evidence>
<evidence type="ECO:0000256" key="14">
    <source>
        <dbReference type="ARBA" id="ARBA00023268"/>
    </source>
</evidence>
<comment type="catalytic activity">
    <reaction evidence="2 15">
        <text>1-(5-phospho-beta-D-ribosyl)-ATP + H2O = 1-(5-phospho-beta-D-ribosyl)-5'-AMP + diphosphate + H(+)</text>
        <dbReference type="Rhea" id="RHEA:22828"/>
        <dbReference type="ChEBI" id="CHEBI:15377"/>
        <dbReference type="ChEBI" id="CHEBI:15378"/>
        <dbReference type="ChEBI" id="CHEBI:33019"/>
        <dbReference type="ChEBI" id="CHEBI:59457"/>
        <dbReference type="ChEBI" id="CHEBI:73183"/>
        <dbReference type="EC" id="3.6.1.31"/>
    </reaction>
</comment>
<dbReference type="PANTHER" id="PTHR42945:SF9">
    <property type="entry name" value="HISTIDINE BIOSYNTHESIS BIFUNCTIONAL PROTEIN HISIE"/>
    <property type="match status" value="1"/>
</dbReference>
<keyword evidence="12 15" id="KW-0067">ATP-binding</keyword>
<dbReference type="InterPro" id="IPR023019">
    <property type="entry name" value="His_synth_HisIE"/>
</dbReference>
<evidence type="ECO:0000256" key="8">
    <source>
        <dbReference type="ARBA" id="ARBA00022490"/>
    </source>
</evidence>
<dbReference type="GO" id="GO:0000105">
    <property type="term" value="P:L-histidine biosynthetic process"/>
    <property type="evidence" value="ECO:0007669"/>
    <property type="project" value="UniProtKB-UniRule"/>
</dbReference>
<dbReference type="GO" id="GO:0004635">
    <property type="term" value="F:phosphoribosyl-AMP cyclohydrolase activity"/>
    <property type="evidence" value="ECO:0007669"/>
    <property type="project" value="UniProtKB-UniRule"/>
</dbReference>
<name>A0A0N8GSC2_9CHLR</name>
<evidence type="ECO:0000256" key="3">
    <source>
        <dbReference type="ARBA" id="ARBA00004496"/>
    </source>
</evidence>
<keyword evidence="13 15" id="KW-0368">Histidine biosynthesis</keyword>
<evidence type="ECO:0000259" key="16">
    <source>
        <dbReference type="Pfam" id="PF01502"/>
    </source>
</evidence>
<dbReference type="GO" id="GO:0004636">
    <property type="term" value="F:phosphoribosyl-ATP diphosphatase activity"/>
    <property type="evidence" value="ECO:0007669"/>
    <property type="project" value="UniProtKB-UniRule"/>
</dbReference>
<dbReference type="CDD" id="cd11534">
    <property type="entry name" value="NTP-PPase_HisIE_like"/>
    <property type="match status" value="1"/>
</dbReference>
<dbReference type="AlphaFoldDB" id="A0A0N8GSC2"/>